<organism evidence="1 2">
    <name type="scientific">Streptomyces tendae</name>
    <dbReference type="NCBI Taxonomy" id="1932"/>
    <lineage>
        <taxon>Bacteria</taxon>
        <taxon>Bacillati</taxon>
        <taxon>Actinomycetota</taxon>
        <taxon>Actinomycetes</taxon>
        <taxon>Kitasatosporales</taxon>
        <taxon>Streptomycetaceae</taxon>
        <taxon>Streptomyces</taxon>
    </lineage>
</organism>
<gene>
    <name evidence="1" type="ORF">ACH3YB_17850</name>
</gene>
<comment type="caution">
    <text evidence="1">The sequence shown here is derived from an EMBL/GenBank/DDBJ whole genome shotgun (WGS) entry which is preliminary data.</text>
</comment>
<dbReference type="EMBL" id="JBIQWK010000004">
    <property type="protein sequence ID" value="MFI0573485.1"/>
    <property type="molecule type" value="Genomic_DNA"/>
</dbReference>
<sequence length="121" mass="12719">MSKRTDAHAGGVHTGRTAIAALGPLHHADPVPGQEREGLLNLVLPDAVAAASELATNGREIEPASLLKRVFGFGVQEIDHCVLDPTADFLRRPKPADGFSALVRTQFGVNSGTNWSSVNGV</sequence>
<reference evidence="1 2" key="1">
    <citation type="submission" date="2024-10" db="EMBL/GenBank/DDBJ databases">
        <authorList>
            <person name="Wannawong T."/>
            <person name="Kuncharoen N."/>
            <person name="Mhuantong W."/>
        </authorList>
    </citation>
    <scope>NUCLEOTIDE SEQUENCE [LARGE SCALE GENOMIC DNA]</scope>
    <source>
        <strain evidence="1 2">CALK1-4</strain>
    </source>
</reference>
<evidence type="ECO:0000313" key="1">
    <source>
        <dbReference type="EMBL" id="MFI0573485.1"/>
    </source>
</evidence>
<protein>
    <submittedName>
        <fullName evidence="1">Uncharacterized protein</fullName>
    </submittedName>
</protein>
<keyword evidence="2" id="KW-1185">Reference proteome</keyword>
<dbReference type="Proteomes" id="UP001610810">
    <property type="component" value="Unassembled WGS sequence"/>
</dbReference>
<accession>A0ABW7RZS7</accession>
<proteinExistence type="predicted"/>
<evidence type="ECO:0000313" key="2">
    <source>
        <dbReference type="Proteomes" id="UP001610810"/>
    </source>
</evidence>
<dbReference type="RefSeq" id="WP_398352016.1">
    <property type="nucleotide sequence ID" value="NZ_JBIQWK010000004.1"/>
</dbReference>
<name>A0ABW7RZS7_STRTE</name>